<dbReference type="RefSeq" id="WP_151095281.1">
    <property type="nucleotide sequence ID" value="NZ_CP071520.1"/>
</dbReference>
<reference evidence="1 2" key="1">
    <citation type="submission" date="2021-03" db="EMBL/GenBank/DDBJ databases">
        <title>Draft genome sequence of Janthinobacterium sp. strain PLB02 isolated from infected primmorphs (Lubomirskia baicalensis).</title>
        <authorList>
            <person name="Chernogor L.I."/>
            <person name="Belikov S.I."/>
            <person name="Petrushin I.S."/>
        </authorList>
    </citation>
    <scope>NUCLEOTIDE SEQUENCE [LARGE SCALE GENOMIC DNA]</scope>
    <source>
        <strain evidence="1 2">PLB02</strain>
    </source>
</reference>
<gene>
    <name evidence="1" type="ORF">J3P46_15690</name>
</gene>
<dbReference type="AlphaFoldDB" id="A0AAJ4MNL5"/>
<organism evidence="1 2">
    <name type="scientific">Janthinobacterium lividum</name>
    <dbReference type="NCBI Taxonomy" id="29581"/>
    <lineage>
        <taxon>Bacteria</taxon>
        <taxon>Pseudomonadati</taxon>
        <taxon>Pseudomonadota</taxon>
        <taxon>Betaproteobacteria</taxon>
        <taxon>Burkholderiales</taxon>
        <taxon>Oxalobacteraceae</taxon>
        <taxon>Janthinobacterium</taxon>
    </lineage>
</organism>
<sequence length="328" mass="37481">MKRKFITEYALGYLNSYTCAVPAHQMLRGGKTNPDDEREIAKCHIYIIAARPIPYFKNDKINFTNNQLSGEICYRIDGQESCIPFEGYPWTLDHKDSLIQCRYPFREIRSYNPDGTEGTYVPATALTLQYQKGAAQGANDLNRYEVLYVGQSIGQGNRSALERLKNHGTLQKILALTNHDYPDKEIMIFMHQFDHEQLFSSMDGRARDADASEKNETRLVNAIANPPNNKQKIGLIEAALIRYFQPHYNEIFKIKFPSTKHKVLKSCRDLDVSSLVVEVNCDELNYLMYTSTVRESMHHIAKIDLVAAENRISFFNATGLVEIPGIIK</sequence>
<evidence type="ECO:0000313" key="1">
    <source>
        <dbReference type="EMBL" id="QSX94198.1"/>
    </source>
</evidence>
<evidence type="ECO:0000313" key="2">
    <source>
        <dbReference type="Proteomes" id="UP000662821"/>
    </source>
</evidence>
<accession>A0AAJ4MNL5</accession>
<protein>
    <submittedName>
        <fullName evidence="1">Uncharacterized protein</fullName>
    </submittedName>
</protein>
<dbReference type="Proteomes" id="UP000662821">
    <property type="component" value="Chromosome"/>
</dbReference>
<dbReference type="EMBL" id="CP071520">
    <property type="protein sequence ID" value="QSX94198.1"/>
    <property type="molecule type" value="Genomic_DNA"/>
</dbReference>
<proteinExistence type="predicted"/>
<name>A0AAJ4MNL5_9BURK</name>